<gene>
    <name evidence="11" type="ordered locus">Plav_1350</name>
</gene>
<evidence type="ECO:0000256" key="5">
    <source>
        <dbReference type="ARBA" id="ARBA00023244"/>
    </source>
</evidence>
<keyword evidence="5 9" id="KW-0627">Porphyrin biosynthesis</keyword>
<evidence type="ECO:0000313" key="11">
    <source>
        <dbReference type="EMBL" id="ABS62970.1"/>
    </source>
</evidence>
<dbReference type="STRING" id="402881.Plav_1350"/>
<dbReference type="UniPathway" id="UPA00251">
    <property type="reaction ID" value="UER00320"/>
</dbReference>
<evidence type="ECO:0000313" key="12">
    <source>
        <dbReference type="Proteomes" id="UP000006377"/>
    </source>
</evidence>
<evidence type="ECO:0000259" key="10">
    <source>
        <dbReference type="Pfam" id="PF02602"/>
    </source>
</evidence>
<proteinExistence type="inferred from homology"/>
<keyword evidence="4 9" id="KW-0456">Lyase</keyword>
<comment type="catalytic activity">
    <reaction evidence="8 9">
        <text>hydroxymethylbilane = uroporphyrinogen III + H2O</text>
        <dbReference type="Rhea" id="RHEA:18965"/>
        <dbReference type="ChEBI" id="CHEBI:15377"/>
        <dbReference type="ChEBI" id="CHEBI:57308"/>
        <dbReference type="ChEBI" id="CHEBI:57845"/>
        <dbReference type="EC" id="4.2.1.75"/>
    </reaction>
</comment>
<name>A7HST7_PARL1</name>
<evidence type="ECO:0000256" key="1">
    <source>
        <dbReference type="ARBA" id="ARBA00004772"/>
    </source>
</evidence>
<dbReference type="HOGENOM" id="CLU_011276_10_1_5"/>
<dbReference type="Pfam" id="PF02602">
    <property type="entry name" value="HEM4"/>
    <property type="match status" value="1"/>
</dbReference>
<dbReference type="eggNOG" id="COG1587">
    <property type="taxonomic scope" value="Bacteria"/>
</dbReference>
<dbReference type="AlphaFoldDB" id="A7HST7"/>
<evidence type="ECO:0000256" key="6">
    <source>
        <dbReference type="ARBA" id="ARBA00037589"/>
    </source>
</evidence>
<dbReference type="RefSeq" id="WP_012110244.1">
    <property type="nucleotide sequence ID" value="NC_009719.1"/>
</dbReference>
<reference evidence="11 12" key="1">
    <citation type="journal article" date="2011" name="Stand. Genomic Sci.">
        <title>Complete genome sequence of Parvibaculum lavamentivorans type strain (DS-1(T)).</title>
        <authorList>
            <person name="Schleheck D."/>
            <person name="Weiss M."/>
            <person name="Pitluck S."/>
            <person name="Bruce D."/>
            <person name="Land M.L."/>
            <person name="Han S."/>
            <person name="Saunders E."/>
            <person name="Tapia R."/>
            <person name="Detter C."/>
            <person name="Brettin T."/>
            <person name="Han J."/>
            <person name="Woyke T."/>
            <person name="Goodwin L."/>
            <person name="Pennacchio L."/>
            <person name="Nolan M."/>
            <person name="Cook A.M."/>
            <person name="Kjelleberg S."/>
            <person name="Thomas T."/>
        </authorList>
    </citation>
    <scope>NUCLEOTIDE SEQUENCE [LARGE SCALE GENOMIC DNA]</scope>
    <source>
        <strain evidence="12">DS-1 / DSM 13023 / NCIMB 13966</strain>
    </source>
</reference>
<organism evidence="11 12">
    <name type="scientific">Parvibaculum lavamentivorans (strain DS-1 / DSM 13023 / NCIMB 13966)</name>
    <dbReference type="NCBI Taxonomy" id="402881"/>
    <lineage>
        <taxon>Bacteria</taxon>
        <taxon>Pseudomonadati</taxon>
        <taxon>Pseudomonadota</taxon>
        <taxon>Alphaproteobacteria</taxon>
        <taxon>Hyphomicrobiales</taxon>
        <taxon>Parvibaculaceae</taxon>
        <taxon>Parvibaculum</taxon>
    </lineage>
</organism>
<dbReference type="SUPFAM" id="SSF69618">
    <property type="entry name" value="HemD-like"/>
    <property type="match status" value="1"/>
</dbReference>
<evidence type="ECO:0000256" key="2">
    <source>
        <dbReference type="ARBA" id="ARBA00008133"/>
    </source>
</evidence>
<evidence type="ECO:0000256" key="4">
    <source>
        <dbReference type="ARBA" id="ARBA00023239"/>
    </source>
</evidence>
<dbReference type="EMBL" id="CP000774">
    <property type="protein sequence ID" value="ABS62970.1"/>
    <property type="molecule type" value="Genomic_DNA"/>
</dbReference>
<comment type="similarity">
    <text evidence="2 9">Belongs to the uroporphyrinogen-III synthase family.</text>
</comment>
<dbReference type="GO" id="GO:0006780">
    <property type="term" value="P:uroporphyrinogen III biosynthetic process"/>
    <property type="evidence" value="ECO:0007669"/>
    <property type="project" value="UniProtKB-UniRule"/>
</dbReference>
<keyword evidence="12" id="KW-1185">Reference proteome</keyword>
<protein>
    <recommendedName>
        <fullName evidence="7 9">Uroporphyrinogen-III synthase</fullName>
        <ecNumber evidence="3 9">4.2.1.75</ecNumber>
    </recommendedName>
</protein>
<dbReference type="InterPro" id="IPR039793">
    <property type="entry name" value="UROS/Hem4"/>
</dbReference>
<evidence type="ECO:0000256" key="8">
    <source>
        <dbReference type="ARBA" id="ARBA00048617"/>
    </source>
</evidence>
<sequence length="237" mass="24672">MKLLVTRPEADSEALAETLAALGHEAVQAPLLTIRFFDDATLPAGDWQALLVTSANGARALGRREIARELKSLPVLAVGPSSAAALRREGFVSVKAAGGDVEALAALAVAELKPEAGPLLHIAGSVVAGDLGSALGAHGFTVERAVFYEAELAQQLPETARRALEDHTLEGVLFYSPRTARAFTSLVMAAGLKDCLTGVTAYCLSRAVADELRELPFGGVKIAARPEQPALLALISA</sequence>
<dbReference type="Proteomes" id="UP000006377">
    <property type="component" value="Chromosome"/>
</dbReference>
<accession>A7HST7</accession>
<dbReference type="GO" id="GO:0006782">
    <property type="term" value="P:protoporphyrinogen IX biosynthetic process"/>
    <property type="evidence" value="ECO:0007669"/>
    <property type="project" value="UniProtKB-UniRule"/>
</dbReference>
<dbReference type="PANTHER" id="PTHR38042">
    <property type="entry name" value="UROPORPHYRINOGEN-III SYNTHASE, CHLOROPLASTIC"/>
    <property type="match status" value="1"/>
</dbReference>
<dbReference type="Gene3D" id="3.40.50.10090">
    <property type="match status" value="2"/>
</dbReference>
<dbReference type="KEGG" id="pla:Plav_1350"/>
<dbReference type="EC" id="4.2.1.75" evidence="3 9"/>
<evidence type="ECO:0000256" key="9">
    <source>
        <dbReference type="RuleBase" id="RU366031"/>
    </source>
</evidence>
<comment type="pathway">
    <text evidence="1 9">Porphyrin-containing compound metabolism; protoporphyrin-IX biosynthesis; coproporphyrinogen-III from 5-aminolevulinate: step 3/4.</text>
</comment>
<dbReference type="PANTHER" id="PTHR38042:SF1">
    <property type="entry name" value="UROPORPHYRINOGEN-III SYNTHASE, CHLOROPLASTIC"/>
    <property type="match status" value="1"/>
</dbReference>
<dbReference type="GO" id="GO:0004852">
    <property type="term" value="F:uroporphyrinogen-III synthase activity"/>
    <property type="evidence" value="ECO:0007669"/>
    <property type="project" value="UniProtKB-UniRule"/>
</dbReference>
<feature type="domain" description="Tetrapyrrole biosynthesis uroporphyrinogen III synthase" evidence="10">
    <location>
        <begin position="14"/>
        <end position="232"/>
    </location>
</feature>
<evidence type="ECO:0000256" key="3">
    <source>
        <dbReference type="ARBA" id="ARBA00013109"/>
    </source>
</evidence>
<evidence type="ECO:0000256" key="7">
    <source>
        <dbReference type="ARBA" id="ARBA00040167"/>
    </source>
</evidence>
<dbReference type="CDD" id="cd06578">
    <property type="entry name" value="HemD"/>
    <property type="match status" value="1"/>
</dbReference>
<dbReference type="InterPro" id="IPR003754">
    <property type="entry name" value="4pyrrol_synth_uPrphyn_synth"/>
</dbReference>
<dbReference type="InterPro" id="IPR036108">
    <property type="entry name" value="4pyrrol_syn_uPrphyn_synt_sf"/>
</dbReference>
<comment type="function">
    <text evidence="6 9">Catalyzes cyclization of the linear tetrapyrrole, hydroxymethylbilane, to the macrocyclic uroporphyrinogen III.</text>
</comment>